<name>A0AAN9M9I8_CANGL</name>
<dbReference type="EMBL" id="JAYMYQ010000002">
    <property type="protein sequence ID" value="KAK7350352.1"/>
    <property type="molecule type" value="Genomic_DNA"/>
</dbReference>
<comment type="caution">
    <text evidence="2">The sequence shown here is derived from an EMBL/GenBank/DDBJ whole genome shotgun (WGS) entry which is preliminary data.</text>
</comment>
<dbReference type="Proteomes" id="UP001367508">
    <property type="component" value="Unassembled WGS sequence"/>
</dbReference>
<gene>
    <name evidence="2" type="ORF">VNO77_08878</name>
</gene>
<keyword evidence="3" id="KW-1185">Reference proteome</keyword>
<feature type="region of interest" description="Disordered" evidence="1">
    <location>
        <begin position="89"/>
        <end position="120"/>
    </location>
</feature>
<organism evidence="2 3">
    <name type="scientific">Canavalia gladiata</name>
    <name type="common">Sword bean</name>
    <name type="synonym">Dolichos gladiatus</name>
    <dbReference type="NCBI Taxonomy" id="3824"/>
    <lineage>
        <taxon>Eukaryota</taxon>
        <taxon>Viridiplantae</taxon>
        <taxon>Streptophyta</taxon>
        <taxon>Embryophyta</taxon>
        <taxon>Tracheophyta</taxon>
        <taxon>Spermatophyta</taxon>
        <taxon>Magnoliopsida</taxon>
        <taxon>eudicotyledons</taxon>
        <taxon>Gunneridae</taxon>
        <taxon>Pentapetalae</taxon>
        <taxon>rosids</taxon>
        <taxon>fabids</taxon>
        <taxon>Fabales</taxon>
        <taxon>Fabaceae</taxon>
        <taxon>Papilionoideae</taxon>
        <taxon>50 kb inversion clade</taxon>
        <taxon>NPAAA clade</taxon>
        <taxon>indigoferoid/millettioid clade</taxon>
        <taxon>Phaseoleae</taxon>
        <taxon>Canavalia</taxon>
    </lineage>
</organism>
<evidence type="ECO:0000313" key="2">
    <source>
        <dbReference type="EMBL" id="KAK7350352.1"/>
    </source>
</evidence>
<proteinExistence type="predicted"/>
<dbReference type="AlphaFoldDB" id="A0AAN9M9I8"/>
<protein>
    <submittedName>
        <fullName evidence="2">Uncharacterized protein</fullName>
    </submittedName>
</protein>
<accession>A0AAN9M9I8</accession>
<sequence length="120" mass="13523">MATTRHGLPLNQSGHFVPFALDSLENILIQTKRLKASPDFCSSKLLLLLLRLKNKVHSISLRGSMPGRLRISCMELEAKSISEDGIRSNVGKVETERRNPRERTKKEKCKKLKSVTIPAE</sequence>
<feature type="compositionally biased region" description="Basic and acidic residues" evidence="1">
    <location>
        <begin position="93"/>
        <end position="105"/>
    </location>
</feature>
<reference evidence="2 3" key="1">
    <citation type="submission" date="2024-01" db="EMBL/GenBank/DDBJ databases">
        <title>The genomes of 5 underutilized Papilionoideae crops provide insights into root nodulation and disease resistanc.</title>
        <authorList>
            <person name="Jiang F."/>
        </authorList>
    </citation>
    <scope>NUCLEOTIDE SEQUENCE [LARGE SCALE GENOMIC DNA]</scope>
    <source>
        <strain evidence="2">LVBAO_FW01</strain>
        <tissue evidence="2">Leaves</tissue>
    </source>
</reference>
<evidence type="ECO:0000256" key="1">
    <source>
        <dbReference type="SAM" id="MobiDB-lite"/>
    </source>
</evidence>
<evidence type="ECO:0000313" key="3">
    <source>
        <dbReference type="Proteomes" id="UP001367508"/>
    </source>
</evidence>